<dbReference type="GeneID" id="11497240"/>
<dbReference type="AlphaFoldDB" id="G0WDI3"/>
<dbReference type="OMA" id="RRADMRF"/>
<dbReference type="Pfam" id="PF10294">
    <property type="entry name" value="Methyltransf_16"/>
    <property type="match status" value="1"/>
</dbReference>
<dbReference type="STRING" id="1071378.G0WDI3"/>
<feature type="binding site" evidence="2">
    <location>
        <begin position="89"/>
        <end position="91"/>
    </location>
    <ligand>
        <name>S-adenosyl-L-methionine</name>
        <dbReference type="ChEBI" id="CHEBI:59789"/>
    </ligand>
</feature>
<dbReference type="KEGG" id="ndi:NDAI_0G00680"/>
<feature type="binding site" evidence="2">
    <location>
        <position position="178"/>
    </location>
    <ligand>
        <name>S-adenosyl-L-methionine</name>
        <dbReference type="ChEBI" id="CHEBI:59789"/>
    </ligand>
</feature>
<sequence length="255" mass="29238">MDDIFGSGFDDLVVARPLEHLGNSDLSFGGRLKNPLKIHEDGGESGCGGKVWIAGELLCEFILEKSNSDDLLNGWASNSKQFRKIVELGSGTGLVGLCIGLLEKNNFHKDIDAYITDIDQIVPLMKQNIQLNGIENEVSAEELWWGEPLRKTFAPSEHSRDKEEDFREEKKVDLILAADCVYLEKAFPLLEKTLLDLTEGETPPTILMAYRKRRKADKHFFQKIKKNFDIVEIKDFEKYEYYLKQRTHLFQLIRQ</sequence>
<dbReference type="HAMAP" id="MF_03198">
    <property type="entry name" value="Methyltr_EFM6"/>
    <property type="match status" value="1"/>
</dbReference>
<dbReference type="eggNOG" id="KOG2793">
    <property type="taxonomic scope" value="Eukaryota"/>
</dbReference>
<reference evidence="3 4" key="1">
    <citation type="journal article" date="2011" name="Proc. Natl. Acad. Sci. U.S.A.">
        <title>Evolutionary erosion of yeast sex chromosomes by mating-type switching accidents.</title>
        <authorList>
            <person name="Gordon J.L."/>
            <person name="Armisen D."/>
            <person name="Proux-Wera E."/>
            <person name="Oheigeartaigh S.S."/>
            <person name="Byrne K.P."/>
            <person name="Wolfe K.H."/>
        </authorList>
    </citation>
    <scope>NUCLEOTIDE SEQUENCE [LARGE SCALE GENOMIC DNA]</scope>
    <source>
        <strain evidence="4">ATCC 10597 / BCRC 20456 / CBS 421 / NBRC 0211 / NRRL Y-12639</strain>
    </source>
</reference>
<comment type="function">
    <text evidence="2">S-adenosyl-L-methionine-dependent protein-lysine N-methyltransferase that methylates elongation factor 1-alpha.</text>
</comment>
<dbReference type="PANTHER" id="PTHR14614">
    <property type="entry name" value="HEPATOCELLULAR CARCINOMA-ASSOCIATED ANTIGEN"/>
    <property type="match status" value="1"/>
</dbReference>
<evidence type="ECO:0000256" key="2">
    <source>
        <dbReference type="HAMAP-Rule" id="MF_03198"/>
    </source>
</evidence>
<dbReference type="InterPro" id="IPR019410">
    <property type="entry name" value="Methyltransf_16"/>
</dbReference>
<proteinExistence type="inferred from homology"/>
<gene>
    <name evidence="3" type="primary">NDAI0G00680</name>
    <name evidence="2" type="synonym">EFM6</name>
    <name evidence="3" type="ordered locus">NDAI_0G00680</name>
</gene>
<dbReference type="PANTHER" id="PTHR14614:SF152">
    <property type="entry name" value="PROTEIN-LYSINE N-METHYLTRANSFERASE EFM6"/>
    <property type="match status" value="1"/>
</dbReference>
<dbReference type="EC" id="2.1.1.-" evidence="2"/>
<dbReference type="InterPro" id="IPR029063">
    <property type="entry name" value="SAM-dependent_MTases_sf"/>
</dbReference>
<dbReference type="EMBL" id="HE580273">
    <property type="protein sequence ID" value="CCD25844.2"/>
    <property type="molecule type" value="Genomic_DNA"/>
</dbReference>
<evidence type="ECO:0000256" key="1">
    <source>
        <dbReference type="ARBA" id="ARBA00022679"/>
    </source>
</evidence>
<dbReference type="Proteomes" id="UP000000689">
    <property type="component" value="Chromosome 7"/>
</dbReference>
<dbReference type="InterPro" id="IPR033684">
    <property type="entry name" value="EFM6"/>
</dbReference>
<dbReference type="HOGENOM" id="CLU_055721_2_1_1"/>
<feature type="binding site" evidence="2">
    <location>
        <position position="145"/>
    </location>
    <ligand>
        <name>S-adenosyl-L-methionine</name>
        <dbReference type="ChEBI" id="CHEBI:59789"/>
    </ligand>
</feature>
<evidence type="ECO:0000313" key="3">
    <source>
        <dbReference type="EMBL" id="CCD25844.2"/>
    </source>
</evidence>
<dbReference type="SUPFAM" id="SSF53335">
    <property type="entry name" value="S-adenosyl-L-methionine-dependent methyltransferases"/>
    <property type="match status" value="1"/>
</dbReference>
<comment type="similarity">
    <text evidence="2">Belongs to the class I-like SAM-binding methyltransferase superfamily. METTL21 family. EFM6 subfamily.</text>
</comment>
<comment type="subcellular location">
    <subcellularLocation>
        <location evidence="2">Cytoplasm</location>
    </subcellularLocation>
</comment>
<keyword evidence="4" id="KW-1185">Reference proteome</keyword>
<keyword evidence="1 2" id="KW-0808">Transferase</keyword>
<dbReference type="RefSeq" id="XP_003671087.2">
    <property type="nucleotide sequence ID" value="XM_003671039.2"/>
</dbReference>
<name>G0WDI3_NAUDC</name>
<dbReference type="GO" id="GO:0005829">
    <property type="term" value="C:cytosol"/>
    <property type="evidence" value="ECO:0007669"/>
    <property type="project" value="TreeGrafter"/>
</dbReference>
<dbReference type="GO" id="GO:0016279">
    <property type="term" value="F:protein-lysine N-methyltransferase activity"/>
    <property type="evidence" value="ECO:0007669"/>
    <property type="project" value="UniProtKB-UniRule"/>
</dbReference>
<evidence type="ECO:0000313" key="4">
    <source>
        <dbReference type="Proteomes" id="UP000000689"/>
    </source>
</evidence>
<dbReference type="Gene3D" id="3.40.50.150">
    <property type="entry name" value="Vaccinia Virus protein VP39"/>
    <property type="match status" value="1"/>
</dbReference>
<dbReference type="GO" id="GO:0032259">
    <property type="term" value="P:methylation"/>
    <property type="evidence" value="ECO:0007669"/>
    <property type="project" value="UniProtKB-KW"/>
</dbReference>
<dbReference type="OrthoDB" id="407325at2759"/>
<keyword evidence="2" id="KW-0963">Cytoplasm</keyword>
<organism evidence="3 4">
    <name type="scientific">Naumovozyma dairenensis (strain ATCC 10597 / BCRC 20456 / CBS 421 / NBRC 0211 / NRRL Y-12639)</name>
    <name type="common">Saccharomyces dairenensis</name>
    <dbReference type="NCBI Taxonomy" id="1071378"/>
    <lineage>
        <taxon>Eukaryota</taxon>
        <taxon>Fungi</taxon>
        <taxon>Dikarya</taxon>
        <taxon>Ascomycota</taxon>
        <taxon>Saccharomycotina</taxon>
        <taxon>Saccharomycetes</taxon>
        <taxon>Saccharomycetales</taxon>
        <taxon>Saccharomycetaceae</taxon>
        <taxon>Naumovozyma</taxon>
    </lineage>
</organism>
<keyword evidence="2" id="KW-0489">Methyltransferase</keyword>
<protein>
    <recommendedName>
        <fullName evidence="2">Protein-lysine N-methyltransferase EFM6</fullName>
        <ecNumber evidence="2">2.1.1.-</ecNumber>
    </recommendedName>
    <alternativeName>
        <fullName evidence="2">Elongation factor methyltransferase 6</fullName>
    </alternativeName>
</protein>
<feature type="binding site" evidence="2">
    <location>
        <position position="117"/>
    </location>
    <ligand>
        <name>S-adenosyl-L-methionine</name>
        <dbReference type="ChEBI" id="CHEBI:59789"/>
    </ligand>
</feature>
<keyword evidence="2" id="KW-0949">S-adenosyl-L-methionine</keyword>
<feature type="binding site" evidence="2">
    <location>
        <position position="52"/>
    </location>
    <ligand>
        <name>S-adenosyl-L-methionine</name>
        <dbReference type="ChEBI" id="CHEBI:59789"/>
    </ligand>
</feature>
<accession>G0WDI3</accession>